<dbReference type="InParanoid" id="A0A5Q0BEI9"/>
<dbReference type="Pfam" id="PF01584">
    <property type="entry name" value="CheW"/>
    <property type="match status" value="1"/>
</dbReference>
<sequence>MSSTLPNTGSREINLPYLMRFMGGLQEDQRSLQEIQAVYDNLTLLGQLLCAGTDITGMRRDFNQLAKELMDQLALQFHKKAVLGLQFSARIAIDILIRNLFERTADIGFLATDRDIRRCAEMVHDASRRCDKSALVGRFREYVNKYSVYHNIILLAPDGRVLAQLDAENEVYNSQDPLIEQSLTTANAYVETFRPTDLLPGENSPLIYSYRVMSEDGETPLGVLCLCFRFADECQRIFENLLTPGDWRVLIILGEDDKIIASSDIYQFPIGAKLERIADDDCRIVRFAGREYLATTCQTKGYQGYSGPGWSGYALAPLVHAFEMAEAREIEHVPAALRDCVFETATLFSPELRDIPLRAASIQSELDRAVWNGNVWLAAQGDDQALNRSFAKVLLREIGLTGIRTRNVFSESISNLYKAVISSALYDCASQAALAIDIMDRNLYERANDCRWWALTGAFREALSTTANIADDSAKQSQLTAILRTINGLYTVYSNLLLFDRVAQVVAVSSTAHTDLVGHRLQGEWVRKTLALPDTESYCVSAFDATALYEDAPTYVYAAAVRSMENGNGESTPVGGIAIVFDSTPQFEAMLQDALPRTEEGTLIEDAFAIFADRQGRVIASTNPAIAPGSEFPIARQFSRLSAGEGYADIIEYTDRYYAIGACMSKGYREYKGPDDAYRNDVLALVLAPLSQSTVKQPNLQLLQRLTEDSHVHQHNFGDDTIDLATFYIGNQWYAVYLDSVVEAVFAPTVIPIPCSPSWQRFGCMRHAKQIIAVYDLLQLLPEADGSSLNQAVIVRNKENGQNFAIMVTRLGEIVEINRSRITPIPGASSNDRTIAESVVNPLSNDEPASNVLVILSIDNIYRLVSGLQLDALQQPGEGI</sequence>
<evidence type="ECO:0000259" key="1">
    <source>
        <dbReference type="PROSITE" id="PS50851"/>
    </source>
</evidence>
<dbReference type="SUPFAM" id="SSF50341">
    <property type="entry name" value="CheW-like"/>
    <property type="match status" value="1"/>
</dbReference>
<dbReference type="Proteomes" id="UP000325755">
    <property type="component" value="Chromosome"/>
</dbReference>
<keyword evidence="3" id="KW-1185">Reference proteome</keyword>
<dbReference type="OrthoDB" id="9814866at2"/>
<protein>
    <submittedName>
        <fullName evidence="2">Chemotaxis protein CheW</fullName>
    </submittedName>
</protein>
<accession>A0A5Q0BEI9</accession>
<dbReference type="SMART" id="SM00260">
    <property type="entry name" value="CheW"/>
    <property type="match status" value="1"/>
</dbReference>
<dbReference type="Gene3D" id="2.40.50.180">
    <property type="entry name" value="CheA-289, Domain 4"/>
    <property type="match status" value="1"/>
</dbReference>
<dbReference type="GO" id="GO:0007165">
    <property type="term" value="P:signal transduction"/>
    <property type="evidence" value="ECO:0007669"/>
    <property type="project" value="InterPro"/>
</dbReference>
<evidence type="ECO:0000313" key="2">
    <source>
        <dbReference type="EMBL" id="QFY41552.1"/>
    </source>
</evidence>
<reference evidence="2 3" key="1">
    <citation type="submission" date="2019-09" db="EMBL/GenBank/DDBJ databases">
        <title>Ecophysiology of the spiral-shaped methanotroph Methylospira mobilis as revealed by the complete genome sequence.</title>
        <authorList>
            <person name="Oshkin I.Y."/>
            <person name="Dedysh S.N."/>
            <person name="Miroshnikov K."/>
            <person name="Danilova O.V."/>
            <person name="Hakobyan A."/>
            <person name="Liesack W."/>
        </authorList>
    </citation>
    <scope>NUCLEOTIDE SEQUENCE [LARGE SCALE GENOMIC DNA]</scope>
    <source>
        <strain evidence="2 3">Shm1</strain>
    </source>
</reference>
<feature type="domain" description="CheW-like" evidence="1">
    <location>
        <begin position="721"/>
        <end position="867"/>
    </location>
</feature>
<dbReference type="InterPro" id="IPR036061">
    <property type="entry name" value="CheW-like_dom_sf"/>
</dbReference>
<organism evidence="2 3">
    <name type="scientific">Candidatus Methylospira mobilis</name>
    <dbReference type="NCBI Taxonomy" id="1808979"/>
    <lineage>
        <taxon>Bacteria</taxon>
        <taxon>Pseudomonadati</taxon>
        <taxon>Pseudomonadota</taxon>
        <taxon>Gammaproteobacteria</taxon>
        <taxon>Methylococcales</taxon>
        <taxon>Methylococcaceae</taxon>
        <taxon>Candidatus Methylospira</taxon>
    </lineage>
</organism>
<dbReference type="EMBL" id="CP044205">
    <property type="protein sequence ID" value="QFY41552.1"/>
    <property type="molecule type" value="Genomic_DNA"/>
</dbReference>
<dbReference type="InterPro" id="IPR002545">
    <property type="entry name" value="CheW-lke_dom"/>
</dbReference>
<dbReference type="GO" id="GO:0006935">
    <property type="term" value="P:chemotaxis"/>
    <property type="evidence" value="ECO:0007669"/>
    <property type="project" value="InterPro"/>
</dbReference>
<dbReference type="AlphaFoldDB" id="A0A5Q0BEI9"/>
<proteinExistence type="predicted"/>
<dbReference type="Gene3D" id="2.30.30.40">
    <property type="entry name" value="SH3 Domains"/>
    <property type="match status" value="1"/>
</dbReference>
<name>A0A5Q0BEI9_9GAMM</name>
<dbReference type="RefSeq" id="WP_153247535.1">
    <property type="nucleotide sequence ID" value="NZ_CP044205.1"/>
</dbReference>
<dbReference type="PROSITE" id="PS50851">
    <property type="entry name" value="CHEW"/>
    <property type="match status" value="1"/>
</dbReference>
<gene>
    <name evidence="2" type="ORF">F6R98_02035</name>
</gene>
<dbReference type="KEGG" id="mmob:F6R98_02035"/>
<evidence type="ECO:0000313" key="3">
    <source>
        <dbReference type="Proteomes" id="UP000325755"/>
    </source>
</evidence>